<evidence type="ECO:0000313" key="4">
    <source>
        <dbReference type="Proteomes" id="UP000053240"/>
    </source>
</evidence>
<keyword evidence="4" id="KW-1185">Reference proteome</keyword>
<sequence>MKHTFNNINNGNSIYKKKPLTVNNDQLRPEYPPPCRPCKDDGLPNLICKDCTRQLKRAYTFNIQCEESDKKLRSHLKHKQIINGWKEVTDDCNIKVEDLSEKTITGEVVNGLQNTVKTVEDLIKTNDGIKLEPEYKLEDEDSCWDADDDNLLLKEIKSKRESIGTFFF</sequence>
<dbReference type="AlphaFoldDB" id="A0A0N1IQH1"/>
<dbReference type="GO" id="GO:0008270">
    <property type="term" value="F:zinc ion binding"/>
    <property type="evidence" value="ECO:0007669"/>
    <property type="project" value="InterPro"/>
</dbReference>
<evidence type="ECO:0000259" key="2">
    <source>
        <dbReference type="SMART" id="SM00868"/>
    </source>
</evidence>
<name>A0A0N1IQH1_PAPMA</name>
<protein>
    <recommendedName>
        <fullName evidence="2">ZAD domain-containing protein</fullName>
    </recommendedName>
</protein>
<dbReference type="InParanoid" id="A0A0N1IQH1"/>
<dbReference type="Pfam" id="PF07776">
    <property type="entry name" value="zf-AD"/>
    <property type="match status" value="1"/>
</dbReference>
<organism evidence="3 4">
    <name type="scientific">Papilio machaon</name>
    <name type="common">Old World swallowtail butterfly</name>
    <dbReference type="NCBI Taxonomy" id="76193"/>
    <lineage>
        <taxon>Eukaryota</taxon>
        <taxon>Metazoa</taxon>
        <taxon>Ecdysozoa</taxon>
        <taxon>Arthropoda</taxon>
        <taxon>Hexapoda</taxon>
        <taxon>Insecta</taxon>
        <taxon>Pterygota</taxon>
        <taxon>Neoptera</taxon>
        <taxon>Endopterygota</taxon>
        <taxon>Lepidoptera</taxon>
        <taxon>Glossata</taxon>
        <taxon>Ditrysia</taxon>
        <taxon>Papilionoidea</taxon>
        <taxon>Papilionidae</taxon>
        <taxon>Papilioninae</taxon>
        <taxon>Papilio</taxon>
    </lineage>
</organism>
<proteinExistence type="predicted"/>
<dbReference type="SUPFAM" id="SSF57716">
    <property type="entry name" value="Glucocorticoid receptor-like (DNA-binding domain)"/>
    <property type="match status" value="1"/>
</dbReference>
<feature type="region of interest" description="Disordered" evidence="1">
    <location>
        <begin position="1"/>
        <end position="21"/>
    </location>
</feature>
<evidence type="ECO:0000313" key="3">
    <source>
        <dbReference type="EMBL" id="KPJ20940.1"/>
    </source>
</evidence>
<accession>A0A0N1IQH1</accession>
<reference evidence="3 4" key="1">
    <citation type="journal article" date="2015" name="Nat. Commun.">
        <title>Outbred genome sequencing and CRISPR/Cas9 gene editing in butterflies.</title>
        <authorList>
            <person name="Li X."/>
            <person name="Fan D."/>
            <person name="Zhang W."/>
            <person name="Liu G."/>
            <person name="Zhang L."/>
            <person name="Zhao L."/>
            <person name="Fang X."/>
            <person name="Chen L."/>
            <person name="Dong Y."/>
            <person name="Chen Y."/>
            <person name="Ding Y."/>
            <person name="Zhao R."/>
            <person name="Feng M."/>
            <person name="Zhu Y."/>
            <person name="Feng Y."/>
            <person name="Jiang X."/>
            <person name="Zhu D."/>
            <person name="Xiang H."/>
            <person name="Feng X."/>
            <person name="Li S."/>
            <person name="Wang J."/>
            <person name="Zhang G."/>
            <person name="Kronforst M.R."/>
            <person name="Wang W."/>
        </authorList>
    </citation>
    <scope>NUCLEOTIDE SEQUENCE [LARGE SCALE GENOMIC DNA]</scope>
    <source>
        <strain evidence="3">Ya'a_city_454_Pm</strain>
        <tissue evidence="3">Whole body</tissue>
    </source>
</reference>
<comment type="caution">
    <text evidence="3">The sequence shown here is derived from an EMBL/GenBank/DDBJ whole genome shotgun (WGS) entry which is preliminary data.</text>
</comment>
<feature type="compositionally biased region" description="Polar residues" evidence="1">
    <location>
        <begin position="1"/>
        <end position="13"/>
    </location>
</feature>
<dbReference type="GO" id="GO:0005634">
    <property type="term" value="C:nucleus"/>
    <property type="evidence" value="ECO:0007669"/>
    <property type="project" value="InterPro"/>
</dbReference>
<dbReference type="Proteomes" id="UP000053240">
    <property type="component" value="Unassembled WGS sequence"/>
</dbReference>
<gene>
    <name evidence="3" type="ORF">RR48_00860</name>
</gene>
<evidence type="ECO:0000256" key="1">
    <source>
        <dbReference type="SAM" id="MobiDB-lite"/>
    </source>
</evidence>
<dbReference type="EMBL" id="LADJ01009692">
    <property type="protein sequence ID" value="KPJ20940.1"/>
    <property type="molecule type" value="Genomic_DNA"/>
</dbReference>
<feature type="domain" description="ZAD" evidence="2">
    <location>
        <begin position="34"/>
        <end position="75"/>
    </location>
</feature>
<dbReference type="InterPro" id="IPR012934">
    <property type="entry name" value="Znf_AD"/>
</dbReference>
<dbReference type="SMART" id="SM00868">
    <property type="entry name" value="zf-AD"/>
    <property type="match status" value="1"/>
</dbReference>